<gene>
    <name evidence="4" type="ORF">GCM10022381_33990</name>
</gene>
<dbReference type="InterPro" id="IPR036409">
    <property type="entry name" value="Aldolase_II/adducin_N_sf"/>
</dbReference>
<sequence>MSDDAMIAQVVGAHRALAATGQSDLIWGHIAIRDPHGRGVWSKASGWGMEDLTSDRVVLVSFDGEVLVGTGKRHLEVPIHTELMRQRPDIGATVHSHAEAAVAFASLGVPLRAISHAATPFLGDDVRRFTRTANLISTPELGISLAEAVGDENGCLIPGHGLVAVGVDVAHAVMHAVLLERACATQLRAMASGPIRVWTSDAEVASKRAEIWPASSMRAAYAHLVRRAVGVRVDDLSSP</sequence>
<dbReference type="Proteomes" id="UP001501803">
    <property type="component" value="Unassembled WGS sequence"/>
</dbReference>
<dbReference type="PANTHER" id="PTHR22789">
    <property type="entry name" value="FUCULOSE PHOSPHATE ALDOLASE"/>
    <property type="match status" value="1"/>
</dbReference>
<proteinExistence type="predicted"/>
<feature type="domain" description="Class II aldolase/adducin N-terminal" evidence="3">
    <location>
        <begin position="8"/>
        <end position="187"/>
    </location>
</feature>
<evidence type="ECO:0000256" key="2">
    <source>
        <dbReference type="ARBA" id="ARBA00023239"/>
    </source>
</evidence>
<dbReference type="EMBL" id="BAABCN010000012">
    <property type="protein sequence ID" value="GAA3889308.1"/>
    <property type="molecule type" value="Genomic_DNA"/>
</dbReference>
<evidence type="ECO:0000259" key="3">
    <source>
        <dbReference type="SMART" id="SM01007"/>
    </source>
</evidence>
<organism evidence="4 5">
    <name type="scientific">Leifsonia kafniensis</name>
    <dbReference type="NCBI Taxonomy" id="475957"/>
    <lineage>
        <taxon>Bacteria</taxon>
        <taxon>Bacillati</taxon>
        <taxon>Actinomycetota</taxon>
        <taxon>Actinomycetes</taxon>
        <taxon>Micrococcales</taxon>
        <taxon>Microbacteriaceae</taxon>
        <taxon>Leifsonia</taxon>
    </lineage>
</organism>
<reference evidence="5" key="1">
    <citation type="journal article" date="2019" name="Int. J. Syst. Evol. Microbiol.">
        <title>The Global Catalogue of Microorganisms (GCM) 10K type strain sequencing project: providing services to taxonomists for standard genome sequencing and annotation.</title>
        <authorList>
            <consortium name="The Broad Institute Genomics Platform"/>
            <consortium name="The Broad Institute Genome Sequencing Center for Infectious Disease"/>
            <person name="Wu L."/>
            <person name="Ma J."/>
        </authorList>
    </citation>
    <scope>NUCLEOTIDE SEQUENCE [LARGE SCALE GENOMIC DNA]</scope>
    <source>
        <strain evidence="5">JCM 17021</strain>
    </source>
</reference>
<dbReference type="Gene3D" id="3.40.225.10">
    <property type="entry name" value="Class II aldolase/adducin N-terminal domain"/>
    <property type="match status" value="1"/>
</dbReference>
<comment type="caution">
    <text evidence="4">The sequence shown here is derived from an EMBL/GenBank/DDBJ whole genome shotgun (WGS) entry which is preliminary data.</text>
</comment>
<dbReference type="SMART" id="SM01007">
    <property type="entry name" value="Aldolase_II"/>
    <property type="match status" value="1"/>
</dbReference>
<dbReference type="InterPro" id="IPR001303">
    <property type="entry name" value="Aldolase_II/adducin_N"/>
</dbReference>
<dbReference type="SUPFAM" id="SSF53639">
    <property type="entry name" value="AraD/HMP-PK domain-like"/>
    <property type="match status" value="1"/>
</dbReference>
<keyword evidence="1" id="KW-0479">Metal-binding</keyword>
<protein>
    <submittedName>
        <fullName evidence="4">Class II aldolase/adducin family protein</fullName>
    </submittedName>
</protein>
<evidence type="ECO:0000313" key="4">
    <source>
        <dbReference type="EMBL" id="GAA3889308.1"/>
    </source>
</evidence>
<evidence type="ECO:0000256" key="1">
    <source>
        <dbReference type="ARBA" id="ARBA00022723"/>
    </source>
</evidence>
<name>A0ABP7KW79_9MICO</name>
<dbReference type="Pfam" id="PF00596">
    <property type="entry name" value="Aldolase_II"/>
    <property type="match status" value="1"/>
</dbReference>
<dbReference type="PANTHER" id="PTHR22789:SF0">
    <property type="entry name" value="3-OXO-TETRONATE 4-PHOSPHATE DECARBOXYLASE-RELATED"/>
    <property type="match status" value="1"/>
</dbReference>
<accession>A0ABP7KW79</accession>
<evidence type="ECO:0000313" key="5">
    <source>
        <dbReference type="Proteomes" id="UP001501803"/>
    </source>
</evidence>
<dbReference type="RefSeq" id="WP_345068863.1">
    <property type="nucleotide sequence ID" value="NZ_BAABCN010000012.1"/>
</dbReference>
<keyword evidence="5" id="KW-1185">Reference proteome</keyword>
<keyword evidence="2" id="KW-0456">Lyase</keyword>
<dbReference type="InterPro" id="IPR050197">
    <property type="entry name" value="Aldolase_class_II_sugar_metab"/>
</dbReference>